<dbReference type="AlphaFoldDB" id="A0A1U9K4G9"/>
<evidence type="ECO:0000256" key="6">
    <source>
        <dbReference type="ARBA" id="ARBA00023052"/>
    </source>
</evidence>
<proteinExistence type="predicted"/>
<dbReference type="InterPro" id="IPR029061">
    <property type="entry name" value="THDP-binding"/>
</dbReference>
<dbReference type="RefSeq" id="WP_077718742.1">
    <property type="nucleotide sequence ID" value="NZ_CP019699.1"/>
</dbReference>
<evidence type="ECO:0000256" key="9">
    <source>
        <dbReference type="ARBA" id="ARBA00051231"/>
    </source>
</evidence>
<dbReference type="InterPro" id="IPR050771">
    <property type="entry name" value="Alpha-ketoacid_DH_E1_comp"/>
</dbReference>
<dbReference type="InterPro" id="IPR017596">
    <property type="entry name" value="PdhA/BkdA"/>
</dbReference>
<dbReference type="OrthoDB" id="9766715at2"/>
<keyword evidence="7 10" id="KW-0670">Pyruvate</keyword>
<comment type="catalytic activity">
    <reaction evidence="9 10">
        <text>N(6)-[(R)-lipoyl]-L-lysyl-[protein] + pyruvate + H(+) = N(6)-[(R)-S(8)-acetyldihydrolipoyl]-L-lysyl-[protein] + CO2</text>
        <dbReference type="Rhea" id="RHEA:19189"/>
        <dbReference type="Rhea" id="RHEA-COMP:10474"/>
        <dbReference type="Rhea" id="RHEA-COMP:10478"/>
        <dbReference type="ChEBI" id="CHEBI:15361"/>
        <dbReference type="ChEBI" id="CHEBI:15378"/>
        <dbReference type="ChEBI" id="CHEBI:16526"/>
        <dbReference type="ChEBI" id="CHEBI:83099"/>
        <dbReference type="ChEBI" id="CHEBI:83111"/>
        <dbReference type="EC" id="1.2.4.1"/>
    </reaction>
</comment>
<evidence type="ECO:0000256" key="11">
    <source>
        <dbReference type="SAM" id="MobiDB-lite"/>
    </source>
</evidence>
<dbReference type="Gene3D" id="3.40.50.970">
    <property type="match status" value="1"/>
</dbReference>
<evidence type="ECO:0000256" key="2">
    <source>
        <dbReference type="ARBA" id="ARBA00011870"/>
    </source>
</evidence>
<accession>A0A1U9K4G9</accession>
<keyword evidence="14" id="KW-1185">Reference proteome</keyword>
<evidence type="ECO:0000256" key="3">
    <source>
        <dbReference type="ARBA" id="ARBA00012281"/>
    </source>
</evidence>
<organism evidence="13 14">
    <name type="scientific">Novibacillus thermophilus</name>
    <dbReference type="NCBI Taxonomy" id="1471761"/>
    <lineage>
        <taxon>Bacteria</taxon>
        <taxon>Bacillati</taxon>
        <taxon>Bacillota</taxon>
        <taxon>Bacilli</taxon>
        <taxon>Bacillales</taxon>
        <taxon>Thermoactinomycetaceae</taxon>
        <taxon>Novibacillus</taxon>
    </lineage>
</organism>
<feature type="domain" description="Dehydrogenase E1 component" evidence="12">
    <location>
        <begin position="40"/>
        <end position="326"/>
    </location>
</feature>
<dbReference type="PANTHER" id="PTHR43380:SF1">
    <property type="entry name" value="2-OXOISOVALERATE DEHYDROGENASE SUBUNIT ALPHA, MITOCHONDRIAL"/>
    <property type="match status" value="1"/>
</dbReference>
<evidence type="ECO:0000256" key="5">
    <source>
        <dbReference type="ARBA" id="ARBA00023002"/>
    </source>
</evidence>
<name>A0A1U9K4G9_9BACL</name>
<evidence type="ECO:0000259" key="12">
    <source>
        <dbReference type="Pfam" id="PF00676"/>
    </source>
</evidence>
<dbReference type="STRING" id="1471761.B0W44_03195"/>
<evidence type="ECO:0000256" key="4">
    <source>
        <dbReference type="ARBA" id="ARBA00014159"/>
    </source>
</evidence>
<protein>
    <recommendedName>
        <fullName evidence="4 10">Pyruvate dehydrogenase E1 component subunit alpha</fullName>
        <ecNumber evidence="3 10">1.2.4.1</ecNumber>
    </recommendedName>
</protein>
<dbReference type="PANTHER" id="PTHR43380">
    <property type="entry name" value="2-OXOISOVALERATE DEHYDROGENASE SUBUNIT ALPHA, MITOCHONDRIAL"/>
    <property type="match status" value="1"/>
</dbReference>
<evidence type="ECO:0000313" key="13">
    <source>
        <dbReference type="EMBL" id="AQS54926.1"/>
    </source>
</evidence>
<dbReference type="GO" id="GO:0004739">
    <property type="term" value="F:pyruvate dehydrogenase (acetyl-transferring) activity"/>
    <property type="evidence" value="ECO:0007669"/>
    <property type="project" value="UniProtKB-UniRule"/>
</dbReference>
<comment type="function">
    <text evidence="8 10">The pyruvate dehydrogenase complex catalyzes the overall conversion of pyruvate to acetyl-CoA and CO(2). It contains multiple copies of three enzymatic components: pyruvate dehydrogenase (E1), dihydrolipoamide acetyltransferase (E2) and lipoamide dehydrogenase (E3).</text>
</comment>
<dbReference type="SUPFAM" id="SSF52518">
    <property type="entry name" value="Thiamin diphosphate-binding fold (THDP-binding)"/>
    <property type="match status" value="1"/>
</dbReference>
<dbReference type="EMBL" id="CP019699">
    <property type="protein sequence ID" value="AQS54926.1"/>
    <property type="molecule type" value="Genomic_DNA"/>
</dbReference>
<dbReference type="NCBIfam" id="TIGR03181">
    <property type="entry name" value="PDH_E1_alph_x"/>
    <property type="match status" value="1"/>
</dbReference>
<dbReference type="KEGG" id="ntr:B0W44_03195"/>
<reference evidence="13 14" key="1">
    <citation type="journal article" date="2015" name="Int. J. Syst. Evol. Microbiol.">
        <title>Novibacillus thermophilus gen. nov., sp. nov., a Gram-staining-negative and moderately thermophilic member of the family Thermoactinomycetaceae.</title>
        <authorList>
            <person name="Yang G."/>
            <person name="Chen J."/>
            <person name="Zhou S."/>
        </authorList>
    </citation>
    <scope>NUCLEOTIDE SEQUENCE [LARGE SCALE GENOMIC DNA]</scope>
    <source>
        <strain evidence="13 14">SG-1</strain>
    </source>
</reference>
<comment type="cofactor">
    <cofactor evidence="1 10">
        <name>thiamine diphosphate</name>
        <dbReference type="ChEBI" id="CHEBI:58937"/>
    </cofactor>
</comment>
<gene>
    <name evidence="13" type="ORF">B0W44_03195</name>
</gene>
<sequence>MDVINPDLNVNRQQILSEDGKVLDGQNVPDLSDDELKDMYRWMLKLRVFDGRAIKLNRQGRLGFYAPLGGQEACQIASMAALDKSDWLFPSYRDIGAAMYHGMPLHQAFLYSRGQIGGGRIPDDVNMFPPQIIIAGHLLHATGAAMAGQMRGEDFVTISFFGDGATSQGDFHEALNFASVFKLPTIFFCQNNHYAISVPLERQMNSKTIAQKALAYDMAGIQIDGNDPLAVYQATKEAAARARRGEGPTLIEAVTYRLGPHTMAGDDPKRYREKSEEEEWREKRDPLKRFRAYLESKNLWSDTEEEKTVQEMMDAIAEGIQKVEKMDKGSVVQLLDDVYKDMPPHVAEQKKALAETGGEL</sequence>
<dbReference type="InterPro" id="IPR001017">
    <property type="entry name" value="DH_E1"/>
</dbReference>
<feature type="region of interest" description="Disordered" evidence="11">
    <location>
        <begin position="262"/>
        <end position="282"/>
    </location>
</feature>
<keyword evidence="6 10" id="KW-0786">Thiamine pyrophosphate</keyword>
<dbReference type="Proteomes" id="UP000188603">
    <property type="component" value="Chromosome"/>
</dbReference>
<dbReference type="EC" id="1.2.4.1" evidence="3 10"/>
<feature type="compositionally biased region" description="Basic and acidic residues" evidence="11">
    <location>
        <begin position="264"/>
        <end position="282"/>
    </location>
</feature>
<dbReference type="CDD" id="cd02000">
    <property type="entry name" value="TPP_E1_PDC_ADC_BCADC"/>
    <property type="match status" value="1"/>
</dbReference>
<evidence type="ECO:0000256" key="7">
    <source>
        <dbReference type="ARBA" id="ARBA00023317"/>
    </source>
</evidence>
<evidence type="ECO:0000313" key="14">
    <source>
        <dbReference type="Proteomes" id="UP000188603"/>
    </source>
</evidence>
<evidence type="ECO:0000256" key="1">
    <source>
        <dbReference type="ARBA" id="ARBA00001964"/>
    </source>
</evidence>
<keyword evidence="5 10" id="KW-0560">Oxidoreductase</keyword>
<evidence type="ECO:0000256" key="10">
    <source>
        <dbReference type="RuleBase" id="RU366007"/>
    </source>
</evidence>
<dbReference type="Pfam" id="PF00676">
    <property type="entry name" value="E1_dh"/>
    <property type="match status" value="1"/>
</dbReference>
<comment type="subunit">
    <text evidence="2 10">Heterodimer of an alpha and a beta chain.</text>
</comment>
<dbReference type="GO" id="GO:0009083">
    <property type="term" value="P:branched-chain amino acid catabolic process"/>
    <property type="evidence" value="ECO:0007669"/>
    <property type="project" value="TreeGrafter"/>
</dbReference>
<evidence type="ECO:0000256" key="8">
    <source>
        <dbReference type="ARBA" id="ARBA00025211"/>
    </source>
</evidence>